<dbReference type="EMBL" id="ML987200">
    <property type="protein sequence ID" value="KAF2245317.1"/>
    <property type="molecule type" value="Genomic_DNA"/>
</dbReference>
<name>A0A6A6I4S5_9PLEO</name>
<evidence type="ECO:0000313" key="2">
    <source>
        <dbReference type="Proteomes" id="UP000800094"/>
    </source>
</evidence>
<protein>
    <submittedName>
        <fullName evidence="1">Uncharacterized protein</fullName>
    </submittedName>
</protein>
<organism evidence="1 2">
    <name type="scientific">Trematosphaeria pertusa</name>
    <dbReference type="NCBI Taxonomy" id="390896"/>
    <lineage>
        <taxon>Eukaryota</taxon>
        <taxon>Fungi</taxon>
        <taxon>Dikarya</taxon>
        <taxon>Ascomycota</taxon>
        <taxon>Pezizomycotina</taxon>
        <taxon>Dothideomycetes</taxon>
        <taxon>Pleosporomycetidae</taxon>
        <taxon>Pleosporales</taxon>
        <taxon>Massarineae</taxon>
        <taxon>Trematosphaeriaceae</taxon>
        <taxon>Trematosphaeria</taxon>
    </lineage>
</organism>
<reference evidence="1" key="1">
    <citation type="journal article" date="2020" name="Stud. Mycol.">
        <title>101 Dothideomycetes genomes: a test case for predicting lifestyles and emergence of pathogens.</title>
        <authorList>
            <person name="Haridas S."/>
            <person name="Albert R."/>
            <person name="Binder M."/>
            <person name="Bloem J."/>
            <person name="Labutti K."/>
            <person name="Salamov A."/>
            <person name="Andreopoulos B."/>
            <person name="Baker S."/>
            <person name="Barry K."/>
            <person name="Bills G."/>
            <person name="Bluhm B."/>
            <person name="Cannon C."/>
            <person name="Castanera R."/>
            <person name="Culley D."/>
            <person name="Daum C."/>
            <person name="Ezra D."/>
            <person name="Gonzalez J."/>
            <person name="Henrissat B."/>
            <person name="Kuo A."/>
            <person name="Liang C."/>
            <person name="Lipzen A."/>
            <person name="Lutzoni F."/>
            <person name="Magnuson J."/>
            <person name="Mondo S."/>
            <person name="Nolan M."/>
            <person name="Ohm R."/>
            <person name="Pangilinan J."/>
            <person name="Park H.-J."/>
            <person name="Ramirez L."/>
            <person name="Alfaro M."/>
            <person name="Sun H."/>
            <person name="Tritt A."/>
            <person name="Yoshinaga Y."/>
            <person name="Zwiers L.-H."/>
            <person name="Turgeon B."/>
            <person name="Goodwin S."/>
            <person name="Spatafora J."/>
            <person name="Crous P."/>
            <person name="Grigoriev I."/>
        </authorList>
    </citation>
    <scope>NUCLEOTIDE SEQUENCE</scope>
    <source>
        <strain evidence="1">CBS 122368</strain>
    </source>
</reference>
<dbReference type="OrthoDB" id="3501153at2759"/>
<proteinExistence type="predicted"/>
<gene>
    <name evidence="1" type="ORF">BU26DRAFT_410919</name>
</gene>
<feature type="non-terminal residue" evidence="1">
    <location>
        <position position="115"/>
    </location>
</feature>
<dbReference type="AlphaFoldDB" id="A0A6A6I4S5"/>
<evidence type="ECO:0000313" key="1">
    <source>
        <dbReference type="EMBL" id="KAF2245317.1"/>
    </source>
</evidence>
<sequence length="115" mass="13168">CGSSISEARTKGCIFDNLSYSFVPPACYHEDLLESFRARSNITYYTSRDFSTETLIPQEEIYAGDWSEAFSTKEQHPVHCAFMLSKMHEALLKHLPLDNKVMSFEHTIHCGQVLM</sequence>
<feature type="non-terminal residue" evidence="1">
    <location>
        <position position="1"/>
    </location>
</feature>
<dbReference type="GeneID" id="54576271"/>
<accession>A0A6A6I4S5</accession>
<keyword evidence="2" id="KW-1185">Reference proteome</keyword>
<dbReference type="PANTHER" id="PTHR35896:SF3">
    <property type="entry name" value="MAJOR FACILITATOR SUPERFAMILY TRANSPORTER"/>
    <property type="match status" value="1"/>
</dbReference>
<dbReference type="PANTHER" id="PTHR35896">
    <property type="entry name" value="IG-LIKE DOMAIN-CONTAINING PROTEIN"/>
    <property type="match status" value="1"/>
</dbReference>
<dbReference type="InterPro" id="IPR053008">
    <property type="entry name" value="Phomopsin_biosynth_assoc"/>
</dbReference>
<dbReference type="Proteomes" id="UP000800094">
    <property type="component" value="Unassembled WGS sequence"/>
</dbReference>
<dbReference type="RefSeq" id="XP_033680321.1">
    <property type="nucleotide sequence ID" value="XM_033822941.1"/>
</dbReference>